<accession>A0A9W8A4E2</accession>
<dbReference type="InterPro" id="IPR003754">
    <property type="entry name" value="4pyrrol_synth_uPrphyn_synth"/>
</dbReference>
<feature type="region of interest" description="Disordered" evidence="1">
    <location>
        <begin position="231"/>
        <end position="266"/>
    </location>
</feature>
<reference evidence="3" key="1">
    <citation type="submission" date="2022-07" db="EMBL/GenBank/DDBJ databases">
        <title>Phylogenomic reconstructions and comparative analyses of Kickxellomycotina fungi.</title>
        <authorList>
            <person name="Reynolds N.K."/>
            <person name="Stajich J.E."/>
            <person name="Barry K."/>
            <person name="Grigoriev I.V."/>
            <person name="Crous P."/>
            <person name="Smith M.E."/>
        </authorList>
    </citation>
    <scope>NUCLEOTIDE SEQUENCE</scope>
    <source>
        <strain evidence="3">NBRC 100468</strain>
    </source>
</reference>
<dbReference type="EMBL" id="JANBPU010000035">
    <property type="protein sequence ID" value="KAJ1918924.1"/>
    <property type="molecule type" value="Genomic_DNA"/>
</dbReference>
<organism evidence="3 4">
    <name type="scientific">Mycoemilia scoparia</name>
    <dbReference type="NCBI Taxonomy" id="417184"/>
    <lineage>
        <taxon>Eukaryota</taxon>
        <taxon>Fungi</taxon>
        <taxon>Fungi incertae sedis</taxon>
        <taxon>Zoopagomycota</taxon>
        <taxon>Kickxellomycotina</taxon>
        <taxon>Kickxellomycetes</taxon>
        <taxon>Kickxellales</taxon>
        <taxon>Kickxellaceae</taxon>
        <taxon>Mycoemilia</taxon>
    </lineage>
</organism>
<dbReference type="CDD" id="cd06578">
    <property type="entry name" value="HemD"/>
    <property type="match status" value="1"/>
</dbReference>
<dbReference type="Gene3D" id="3.40.50.10090">
    <property type="match status" value="2"/>
</dbReference>
<name>A0A9W8A4E2_9FUNG</name>
<dbReference type="GO" id="GO:0004852">
    <property type="term" value="F:uroporphyrinogen-III synthase activity"/>
    <property type="evidence" value="ECO:0007669"/>
    <property type="project" value="InterPro"/>
</dbReference>
<keyword evidence="4" id="KW-1185">Reference proteome</keyword>
<dbReference type="GO" id="GO:0005829">
    <property type="term" value="C:cytosol"/>
    <property type="evidence" value="ECO:0007669"/>
    <property type="project" value="TreeGrafter"/>
</dbReference>
<evidence type="ECO:0000313" key="4">
    <source>
        <dbReference type="Proteomes" id="UP001150538"/>
    </source>
</evidence>
<dbReference type="GO" id="GO:0006780">
    <property type="term" value="P:uroporphyrinogen III biosynthetic process"/>
    <property type="evidence" value="ECO:0007669"/>
    <property type="project" value="InterPro"/>
</dbReference>
<evidence type="ECO:0000259" key="2">
    <source>
        <dbReference type="Pfam" id="PF02602"/>
    </source>
</evidence>
<dbReference type="Proteomes" id="UP001150538">
    <property type="component" value="Unassembled WGS sequence"/>
</dbReference>
<feature type="domain" description="Tetrapyrrole biosynthesis uroporphyrinogen III synthase" evidence="2">
    <location>
        <begin position="34"/>
        <end position="232"/>
    </location>
</feature>
<feature type="region of interest" description="Disordered" evidence="1">
    <location>
        <begin position="129"/>
        <end position="152"/>
    </location>
</feature>
<protein>
    <recommendedName>
        <fullName evidence="2">Tetrapyrrole biosynthesis uroporphyrinogen III synthase domain-containing protein</fullName>
    </recommendedName>
</protein>
<dbReference type="Pfam" id="PF02602">
    <property type="entry name" value="HEM4"/>
    <property type="match status" value="1"/>
</dbReference>
<evidence type="ECO:0000256" key="1">
    <source>
        <dbReference type="SAM" id="MobiDB-lite"/>
    </source>
</evidence>
<feature type="compositionally biased region" description="Basic and acidic residues" evidence="1">
    <location>
        <begin position="141"/>
        <end position="152"/>
    </location>
</feature>
<sequence length="316" mass="34758">MCRQLVVLFRDPTKKSGSSTTTKQDIGILDYELEFNNNGYDAISIPVIRPQFDLITPAFEDILKQAGRFTGIVFTSVNSIRSLYQTYQKYLVIHYQNKHNTTIPEWQLLLSLPIFVVGEATARECEKLLTTSPSLQGDDGDDHKDAKRREYPKLNIIGKESGSAKEMRPTIPDGLKSLGIPFTEIAAYKTIPQDPKTIAKSFPQEGRSCPGWLVFYSPSGVDPVLSAIENISSSSSSSSNGGIILPRKASTQSNKNDNEDAETNGSRVPNVKIAAIGPTTSNHLYSLGYIVDAVAKLPTPKHLVEAISAFDKKQHI</sequence>
<gene>
    <name evidence="3" type="ORF">H4219_002280</name>
</gene>
<dbReference type="SUPFAM" id="SSF69618">
    <property type="entry name" value="HemD-like"/>
    <property type="match status" value="1"/>
</dbReference>
<dbReference type="PANTHER" id="PTHR12390:SF0">
    <property type="entry name" value="UROPORPHYRINOGEN-III SYNTHASE"/>
    <property type="match status" value="1"/>
</dbReference>
<dbReference type="InterPro" id="IPR036108">
    <property type="entry name" value="4pyrrol_syn_uPrphyn_synt_sf"/>
</dbReference>
<comment type="caution">
    <text evidence="3">The sequence shown here is derived from an EMBL/GenBank/DDBJ whole genome shotgun (WGS) entry which is preliminary data.</text>
</comment>
<dbReference type="InterPro" id="IPR039793">
    <property type="entry name" value="UROS/Hem4"/>
</dbReference>
<proteinExistence type="predicted"/>
<evidence type="ECO:0000313" key="3">
    <source>
        <dbReference type="EMBL" id="KAJ1918924.1"/>
    </source>
</evidence>
<dbReference type="PANTHER" id="PTHR12390">
    <property type="entry name" value="UROPORPHYRINOGEN III SYNTHASE"/>
    <property type="match status" value="1"/>
</dbReference>
<dbReference type="OrthoDB" id="5595751at2759"/>
<dbReference type="AlphaFoldDB" id="A0A9W8A4E2"/>